<reference evidence="5" key="3">
    <citation type="submission" date="2025-09" db="UniProtKB">
        <authorList>
            <consortium name="Ensembl"/>
        </authorList>
    </citation>
    <scope>IDENTIFICATION</scope>
</reference>
<dbReference type="InterPro" id="IPR047579">
    <property type="entry name" value="DD_CABYR_SP17"/>
</dbReference>
<dbReference type="InterPro" id="IPR012105">
    <property type="entry name" value="Sp17"/>
</dbReference>
<dbReference type="GO" id="GO:0007339">
    <property type="term" value="P:binding of sperm to zona pellucida"/>
    <property type="evidence" value="ECO:0007669"/>
    <property type="project" value="InterPro"/>
</dbReference>
<accession>A0A665UM52</accession>
<reference evidence="5" key="1">
    <citation type="submission" date="2021-04" db="EMBL/GenBank/DDBJ databases">
        <authorList>
            <consortium name="Wellcome Sanger Institute Data Sharing"/>
        </authorList>
    </citation>
    <scope>NUCLEOTIDE SEQUENCE [LARGE SCALE GENOMIC DNA]</scope>
</reference>
<evidence type="ECO:0000259" key="4">
    <source>
        <dbReference type="SMART" id="SM00394"/>
    </source>
</evidence>
<name>A0A665UM52_ECHNA</name>
<proteinExistence type="predicted"/>
<evidence type="ECO:0000256" key="1">
    <source>
        <dbReference type="ARBA" id="ARBA00004170"/>
    </source>
</evidence>
<dbReference type="GO" id="GO:0016020">
    <property type="term" value="C:membrane"/>
    <property type="evidence" value="ECO:0007669"/>
    <property type="project" value="UniProtKB-SubCell"/>
</dbReference>
<dbReference type="Gene3D" id="1.20.890.10">
    <property type="entry name" value="cAMP-dependent protein kinase regulatory subunit, dimerization-anchoring domain"/>
    <property type="match status" value="1"/>
</dbReference>
<comment type="subcellular location">
    <subcellularLocation>
        <location evidence="1">Membrane</location>
        <topology evidence="1">Peripheral membrane protein</topology>
    </subcellularLocation>
</comment>
<feature type="compositionally biased region" description="Polar residues" evidence="3">
    <location>
        <begin position="82"/>
        <end position="99"/>
    </location>
</feature>
<dbReference type="InParanoid" id="A0A665UM52"/>
<dbReference type="Pfam" id="PF02197">
    <property type="entry name" value="RIIa"/>
    <property type="match status" value="1"/>
</dbReference>
<dbReference type="Proteomes" id="UP000472264">
    <property type="component" value="Chromosome 13"/>
</dbReference>
<feature type="region of interest" description="Disordered" evidence="3">
    <location>
        <begin position="81"/>
        <end position="117"/>
    </location>
</feature>
<dbReference type="GO" id="GO:0005516">
    <property type="term" value="F:calmodulin binding"/>
    <property type="evidence" value="ECO:0007669"/>
    <property type="project" value="TreeGrafter"/>
</dbReference>
<dbReference type="SMART" id="SM00394">
    <property type="entry name" value="RIIa"/>
    <property type="match status" value="1"/>
</dbReference>
<dbReference type="SUPFAM" id="SSF47391">
    <property type="entry name" value="Dimerization-anchoring domain of cAMP-dependent PK regulatory subunit"/>
    <property type="match status" value="1"/>
</dbReference>
<evidence type="ECO:0000256" key="3">
    <source>
        <dbReference type="SAM" id="MobiDB-lite"/>
    </source>
</evidence>
<evidence type="ECO:0000313" key="6">
    <source>
        <dbReference type="Proteomes" id="UP000472264"/>
    </source>
</evidence>
<protein>
    <recommendedName>
        <fullName evidence="4">RIIa domain-containing protein</fullName>
    </recommendedName>
</protein>
<evidence type="ECO:0000256" key="2">
    <source>
        <dbReference type="ARBA" id="ARBA00023136"/>
    </source>
</evidence>
<dbReference type="PANTHER" id="PTHR10699">
    <property type="entry name" value="NEUROMODULIN"/>
    <property type="match status" value="1"/>
</dbReference>
<evidence type="ECO:0000313" key="5">
    <source>
        <dbReference type="Ensembl" id="ENSENLP00000020778.1"/>
    </source>
</evidence>
<reference evidence="5" key="2">
    <citation type="submission" date="2025-08" db="UniProtKB">
        <authorList>
            <consortium name="Ensembl"/>
        </authorList>
    </citation>
    <scope>IDENTIFICATION</scope>
</reference>
<dbReference type="AlphaFoldDB" id="A0A665UM52"/>
<organism evidence="5 6">
    <name type="scientific">Echeneis naucrates</name>
    <name type="common">Live sharksucker</name>
    <dbReference type="NCBI Taxonomy" id="173247"/>
    <lineage>
        <taxon>Eukaryota</taxon>
        <taxon>Metazoa</taxon>
        <taxon>Chordata</taxon>
        <taxon>Craniata</taxon>
        <taxon>Vertebrata</taxon>
        <taxon>Euteleostomi</taxon>
        <taxon>Actinopterygii</taxon>
        <taxon>Neopterygii</taxon>
        <taxon>Teleostei</taxon>
        <taxon>Neoteleostei</taxon>
        <taxon>Acanthomorphata</taxon>
        <taxon>Carangaria</taxon>
        <taxon>Carangiformes</taxon>
        <taxon>Echeneidae</taxon>
        <taxon>Echeneis</taxon>
    </lineage>
</organism>
<keyword evidence="2" id="KW-0472">Membrane</keyword>
<dbReference type="InterPro" id="IPR003117">
    <property type="entry name" value="cAMP_dep_PK_reg_su_I/II_a/b"/>
</dbReference>
<dbReference type="Ensembl" id="ENSENLT00000021513.1">
    <property type="protein sequence ID" value="ENSENLP00000020778.1"/>
    <property type="gene ID" value="ENSENLG00000009477.1"/>
</dbReference>
<dbReference type="CDD" id="cd12100">
    <property type="entry name" value="DD_CABYR_SP17"/>
    <property type="match status" value="1"/>
</dbReference>
<sequence>MSVPFSNTHLRVPRGFGTILEGLAREILRDQPEDIPKYAAHYFDALLKQREGKSNGIDPAEWAAKLEDRFYNNHAFKASGVGNESSHAAEASTLSVTHPNKSEEADSTGSTEGERHNITVKHIVSVEKEISEDEFINRLPAADVQSVELRGME</sequence>
<dbReference type="PIRSF" id="PIRSF016533">
    <property type="entry name" value="Sp17"/>
    <property type="match status" value="1"/>
</dbReference>
<keyword evidence="6" id="KW-1185">Reference proteome</keyword>
<feature type="domain" description="RIIa" evidence="4">
    <location>
        <begin position="14"/>
        <end position="51"/>
    </location>
</feature>
<dbReference type="PANTHER" id="PTHR10699:SF16">
    <property type="entry name" value="SPERM SURFACE PROTEIN SP17"/>
    <property type="match status" value="1"/>
</dbReference>